<dbReference type="PANTHER" id="PTHR45809:SF3">
    <property type="entry name" value="VIRAL IAP-ASSOCIATED FACTOR HOMOLOG"/>
    <property type="match status" value="1"/>
</dbReference>
<dbReference type="AlphaFoldDB" id="A0AAE0FKN6"/>
<dbReference type="CDD" id="cd02988">
    <property type="entry name" value="Phd_like_VIAF"/>
    <property type="match status" value="1"/>
</dbReference>
<dbReference type="EMBL" id="LGRX02016879">
    <property type="protein sequence ID" value="KAK3261459.1"/>
    <property type="molecule type" value="Genomic_DNA"/>
</dbReference>
<dbReference type="InterPro" id="IPR051498">
    <property type="entry name" value="Phosducin-like_chap/apop_reg"/>
</dbReference>
<keyword evidence="4" id="KW-1185">Reference proteome</keyword>
<dbReference type="Gene3D" id="3.40.30.10">
    <property type="entry name" value="Glutaredoxin"/>
    <property type="match status" value="1"/>
</dbReference>
<feature type="domain" description="Phosducin" evidence="2">
    <location>
        <begin position="76"/>
        <end position="228"/>
    </location>
</feature>
<gene>
    <name evidence="3" type="ORF">CYMTET_29632</name>
</gene>
<organism evidence="3 4">
    <name type="scientific">Cymbomonas tetramitiformis</name>
    <dbReference type="NCBI Taxonomy" id="36881"/>
    <lineage>
        <taxon>Eukaryota</taxon>
        <taxon>Viridiplantae</taxon>
        <taxon>Chlorophyta</taxon>
        <taxon>Pyramimonadophyceae</taxon>
        <taxon>Pyramimonadales</taxon>
        <taxon>Pyramimonadaceae</taxon>
        <taxon>Cymbomonas</taxon>
    </lineage>
</organism>
<dbReference type="InterPro" id="IPR036249">
    <property type="entry name" value="Thioredoxin-like_sf"/>
</dbReference>
<name>A0AAE0FKN6_9CHLO</name>
<evidence type="ECO:0000259" key="2">
    <source>
        <dbReference type="Pfam" id="PF02114"/>
    </source>
</evidence>
<sequence length="279" mass="31271">MLINTSCENQSTLRSLVLQCDMAEYHTIYKNRKVETTEWDDIQRSIGNLPELPKQAEPSPYTPEPDVVRNKEWLETKSTQELEDLEDDSEVQDDRFLEEYRAKRLAEMKAGAVGPKYGSVLSIGSADWVREVTNAGKGQFVIAHLYKDGNAGCQVLSKALDQVAEKYPGTKFVKIVSTECIPNYPDANLPTLLVYRDTDVHKQFVGLGPFAGYNTTPEDVAFVLHQIGCLGVANPGEERKNDAVSERVKREYLESLLERMSRAAVDEDEGDTDSDIDSD</sequence>
<comment type="similarity">
    <text evidence="1">Belongs to the phosducin family.</text>
</comment>
<dbReference type="PANTHER" id="PTHR45809">
    <property type="entry name" value="VIRAL IAP-ASSOCIATED FACTOR HOMOLOG"/>
    <property type="match status" value="1"/>
</dbReference>
<accession>A0AAE0FKN6</accession>
<evidence type="ECO:0000313" key="3">
    <source>
        <dbReference type="EMBL" id="KAK3261459.1"/>
    </source>
</evidence>
<dbReference type="Proteomes" id="UP001190700">
    <property type="component" value="Unassembled WGS sequence"/>
</dbReference>
<reference evidence="3 4" key="1">
    <citation type="journal article" date="2015" name="Genome Biol. Evol.">
        <title>Comparative Genomics of a Bacterivorous Green Alga Reveals Evolutionary Causalities and Consequences of Phago-Mixotrophic Mode of Nutrition.</title>
        <authorList>
            <person name="Burns J.A."/>
            <person name="Paasch A."/>
            <person name="Narechania A."/>
            <person name="Kim E."/>
        </authorList>
    </citation>
    <scope>NUCLEOTIDE SEQUENCE [LARGE SCALE GENOMIC DNA]</scope>
    <source>
        <strain evidence="3 4">PLY_AMNH</strain>
    </source>
</reference>
<dbReference type="InterPro" id="IPR024253">
    <property type="entry name" value="Phosducin_thioredoxin-like_dom"/>
</dbReference>
<proteinExistence type="inferred from homology"/>
<protein>
    <recommendedName>
        <fullName evidence="2">Phosducin domain-containing protein</fullName>
    </recommendedName>
</protein>
<dbReference type="GO" id="GO:0005737">
    <property type="term" value="C:cytoplasm"/>
    <property type="evidence" value="ECO:0007669"/>
    <property type="project" value="TreeGrafter"/>
</dbReference>
<dbReference type="Pfam" id="PF02114">
    <property type="entry name" value="Phosducin"/>
    <property type="match status" value="1"/>
</dbReference>
<comment type="caution">
    <text evidence="3">The sequence shown here is derived from an EMBL/GenBank/DDBJ whole genome shotgun (WGS) entry which is preliminary data.</text>
</comment>
<evidence type="ECO:0000313" key="4">
    <source>
        <dbReference type="Proteomes" id="UP001190700"/>
    </source>
</evidence>
<dbReference type="SUPFAM" id="SSF52833">
    <property type="entry name" value="Thioredoxin-like"/>
    <property type="match status" value="1"/>
</dbReference>
<evidence type="ECO:0000256" key="1">
    <source>
        <dbReference type="ARBA" id="ARBA00009686"/>
    </source>
</evidence>
<dbReference type="GO" id="GO:0006457">
    <property type="term" value="P:protein folding"/>
    <property type="evidence" value="ECO:0007669"/>
    <property type="project" value="TreeGrafter"/>
</dbReference>